<accession>A0A977PL06</accession>
<keyword evidence="2" id="KW-1185">Reference proteome</keyword>
<reference evidence="1" key="1">
    <citation type="submission" date="2013-11" db="EMBL/GenBank/DDBJ databases">
        <title>Comparative genomics of Ignicoccus.</title>
        <authorList>
            <person name="Podar M."/>
        </authorList>
    </citation>
    <scope>NUCLEOTIDE SEQUENCE</scope>
    <source>
        <strain evidence="1">DSM 13166</strain>
    </source>
</reference>
<organism evidence="1 2">
    <name type="scientific">Ignicoccus pacificus DSM 13166</name>
    <dbReference type="NCBI Taxonomy" id="940294"/>
    <lineage>
        <taxon>Archaea</taxon>
        <taxon>Thermoproteota</taxon>
        <taxon>Thermoprotei</taxon>
        <taxon>Desulfurococcales</taxon>
        <taxon>Desulfurococcaceae</taxon>
        <taxon>Ignicoccus</taxon>
    </lineage>
</organism>
<evidence type="ECO:0000313" key="2">
    <source>
        <dbReference type="Proteomes" id="UP001063698"/>
    </source>
</evidence>
<dbReference type="KEGG" id="ipc:IPA_00605"/>
<sequence length="116" mass="12905">MNALAVLVAFVIFILLLQTGDFPLVFFAILLVLGVADEKRLAAIARNIGKIYYRIKVETANLMGIEREVLDNMNVLDMLNKSLGNVAEWRASRLTKSSKSSSELIELYKLMKGKGS</sequence>
<dbReference type="Proteomes" id="UP001063698">
    <property type="component" value="Chromosome"/>
</dbReference>
<dbReference type="EMBL" id="CP006868">
    <property type="protein sequence ID" value="UXD21989.1"/>
    <property type="molecule type" value="Genomic_DNA"/>
</dbReference>
<evidence type="ECO:0000313" key="1">
    <source>
        <dbReference type="EMBL" id="UXD21989.1"/>
    </source>
</evidence>
<dbReference type="AlphaFoldDB" id="A0A977PL06"/>
<proteinExistence type="predicted"/>
<gene>
    <name evidence="1" type="ORF">IPA_00605</name>
</gene>
<protein>
    <submittedName>
        <fullName evidence="1">Uncharacterized protein</fullName>
    </submittedName>
</protein>
<name>A0A977PL06_9CREN</name>